<organism evidence="1 2">
    <name type="scientific">Solanum tuberosum</name>
    <name type="common">Potato</name>
    <dbReference type="NCBI Taxonomy" id="4113"/>
    <lineage>
        <taxon>Eukaryota</taxon>
        <taxon>Viridiplantae</taxon>
        <taxon>Streptophyta</taxon>
        <taxon>Embryophyta</taxon>
        <taxon>Tracheophyta</taxon>
        <taxon>Spermatophyta</taxon>
        <taxon>Magnoliopsida</taxon>
        <taxon>eudicotyledons</taxon>
        <taxon>Gunneridae</taxon>
        <taxon>Pentapetalae</taxon>
        <taxon>asterids</taxon>
        <taxon>lamiids</taxon>
        <taxon>Solanales</taxon>
        <taxon>Solanaceae</taxon>
        <taxon>Solanoideae</taxon>
        <taxon>Solaneae</taxon>
        <taxon>Solanum</taxon>
    </lineage>
</organism>
<evidence type="ECO:0000313" key="1">
    <source>
        <dbReference type="EnsemblPlants" id="PGSC0003DMT400083169"/>
    </source>
</evidence>
<dbReference type="Proteomes" id="UP000011115">
    <property type="component" value="Unassembled WGS sequence"/>
</dbReference>
<dbReference type="Gramene" id="PGSC0003DMT400083169">
    <property type="protein sequence ID" value="PGSC0003DMT400083169"/>
    <property type="gene ID" value="PGSC0003DMG400033090"/>
</dbReference>
<reference evidence="1" key="2">
    <citation type="submission" date="2015-06" db="UniProtKB">
        <authorList>
            <consortium name="EnsemblPlants"/>
        </authorList>
    </citation>
    <scope>IDENTIFICATION</scope>
    <source>
        <strain evidence="1">DM1-3 516 R44</strain>
    </source>
</reference>
<sequence length="55" mass="6565">MVCFEWLVEFFLDWNYVLPSMQLRFAVHSGHQFEVNLATFCKMSVVDGYVYVYGF</sequence>
<accession>M1D6M9</accession>
<proteinExistence type="predicted"/>
<reference evidence="2" key="1">
    <citation type="journal article" date="2011" name="Nature">
        <title>Genome sequence and analysis of the tuber crop potato.</title>
        <authorList>
            <consortium name="The Potato Genome Sequencing Consortium"/>
        </authorList>
    </citation>
    <scope>NUCLEOTIDE SEQUENCE [LARGE SCALE GENOMIC DNA]</scope>
    <source>
        <strain evidence="2">cv. DM1-3 516 R44</strain>
    </source>
</reference>
<dbReference type="HOGENOM" id="CLU_3036179_0_0_1"/>
<dbReference type="EnsemblPlants" id="PGSC0003DMT400083169">
    <property type="protein sequence ID" value="PGSC0003DMT400083169"/>
    <property type="gene ID" value="PGSC0003DMG400033090"/>
</dbReference>
<evidence type="ECO:0000313" key="2">
    <source>
        <dbReference type="Proteomes" id="UP000011115"/>
    </source>
</evidence>
<dbReference type="AlphaFoldDB" id="M1D6M9"/>
<keyword evidence="2" id="KW-1185">Reference proteome</keyword>
<name>M1D6M9_SOLTU</name>
<dbReference type="PaxDb" id="4113-PGSC0003DMT400083169"/>
<dbReference type="InParanoid" id="M1D6M9"/>
<protein>
    <submittedName>
        <fullName evidence="1">Uncharacterized protein</fullName>
    </submittedName>
</protein>